<dbReference type="SMART" id="SM00256">
    <property type="entry name" value="FBOX"/>
    <property type="match status" value="1"/>
</dbReference>
<comment type="caution">
    <text evidence="2">The sequence shown here is derived from an EMBL/GenBank/DDBJ whole genome shotgun (WGS) entry which is preliminary data.</text>
</comment>
<dbReference type="OrthoDB" id="2751409at2759"/>
<evidence type="ECO:0000259" key="1">
    <source>
        <dbReference type="PROSITE" id="PS50181"/>
    </source>
</evidence>
<name>A0A1M2W4P1_TRAPU</name>
<dbReference type="InterPro" id="IPR036047">
    <property type="entry name" value="F-box-like_dom_sf"/>
</dbReference>
<sequence length="172" mass="19073">MSLLDLPDELLVQIASYLALYELVLLQQVCARWREVIRSNAALQYNIELRVAGMIDNPASRLVPGERLRILQRKEKAWRVLDMSDKRSLTLSHRPSGIYDLTGGTLLLGERRNGEGYAGTDAVHTIQLNAVSSNSGSQANDSSWTNIDLGKQVIDVGLAIQEHDLLAIVTYS</sequence>
<dbReference type="EMBL" id="MNAD01000234">
    <property type="protein sequence ID" value="OJT14821.1"/>
    <property type="molecule type" value="Genomic_DNA"/>
</dbReference>
<gene>
    <name evidence="2" type="ORF">TRAPUB_8615</name>
</gene>
<dbReference type="InterPro" id="IPR001810">
    <property type="entry name" value="F-box_dom"/>
</dbReference>
<accession>A0A1M2W4P1</accession>
<dbReference type="PROSITE" id="PS50181">
    <property type="entry name" value="FBOX"/>
    <property type="match status" value="1"/>
</dbReference>
<organism evidence="2 3">
    <name type="scientific">Trametes pubescens</name>
    <name type="common">White-rot fungus</name>
    <dbReference type="NCBI Taxonomy" id="154538"/>
    <lineage>
        <taxon>Eukaryota</taxon>
        <taxon>Fungi</taxon>
        <taxon>Dikarya</taxon>
        <taxon>Basidiomycota</taxon>
        <taxon>Agaricomycotina</taxon>
        <taxon>Agaricomycetes</taxon>
        <taxon>Polyporales</taxon>
        <taxon>Polyporaceae</taxon>
        <taxon>Trametes</taxon>
    </lineage>
</organism>
<dbReference type="OMA" id="HISWSTI"/>
<keyword evidence="3" id="KW-1185">Reference proteome</keyword>
<dbReference type="CDD" id="cd09917">
    <property type="entry name" value="F-box_SF"/>
    <property type="match status" value="1"/>
</dbReference>
<protein>
    <recommendedName>
        <fullName evidence="1">F-box domain-containing protein</fullName>
    </recommendedName>
</protein>
<dbReference type="AlphaFoldDB" id="A0A1M2W4P1"/>
<dbReference type="SUPFAM" id="SSF81383">
    <property type="entry name" value="F-box domain"/>
    <property type="match status" value="1"/>
</dbReference>
<evidence type="ECO:0000313" key="3">
    <source>
        <dbReference type="Proteomes" id="UP000184267"/>
    </source>
</evidence>
<dbReference type="STRING" id="154538.A0A1M2W4P1"/>
<dbReference type="Gene3D" id="1.20.1280.50">
    <property type="match status" value="1"/>
</dbReference>
<dbReference type="Proteomes" id="UP000184267">
    <property type="component" value="Unassembled WGS sequence"/>
</dbReference>
<feature type="domain" description="F-box" evidence="1">
    <location>
        <begin position="1"/>
        <end position="46"/>
    </location>
</feature>
<evidence type="ECO:0000313" key="2">
    <source>
        <dbReference type="EMBL" id="OJT14821.1"/>
    </source>
</evidence>
<reference evidence="2 3" key="1">
    <citation type="submission" date="2016-10" db="EMBL/GenBank/DDBJ databases">
        <title>Genome sequence of the basidiomycete white-rot fungus Trametes pubescens.</title>
        <authorList>
            <person name="Makela M.R."/>
            <person name="Granchi Z."/>
            <person name="Peng M."/>
            <person name="De Vries R.P."/>
            <person name="Grigoriev I."/>
            <person name="Riley R."/>
            <person name="Hilden K."/>
        </authorList>
    </citation>
    <scope>NUCLEOTIDE SEQUENCE [LARGE SCALE GENOMIC DNA]</scope>
    <source>
        <strain evidence="2 3">FBCC735</strain>
    </source>
</reference>
<dbReference type="Pfam" id="PF12937">
    <property type="entry name" value="F-box-like"/>
    <property type="match status" value="1"/>
</dbReference>
<proteinExistence type="predicted"/>